<organism evidence="2 3">
    <name type="scientific">Datura stramonium</name>
    <name type="common">Jimsonweed</name>
    <name type="synonym">Common thornapple</name>
    <dbReference type="NCBI Taxonomy" id="4076"/>
    <lineage>
        <taxon>Eukaryota</taxon>
        <taxon>Viridiplantae</taxon>
        <taxon>Streptophyta</taxon>
        <taxon>Embryophyta</taxon>
        <taxon>Tracheophyta</taxon>
        <taxon>Spermatophyta</taxon>
        <taxon>Magnoliopsida</taxon>
        <taxon>eudicotyledons</taxon>
        <taxon>Gunneridae</taxon>
        <taxon>Pentapetalae</taxon>
        <taxon>asterids</taxon>
        <taxon>lamiids</taxon>
        <taxon>Solanales</taxon>
        <taxon>Solanaceae</taxon>
        <taxon>Solanoideae</taxon>
        <taxon>Datureae</taxon>
        <taxon>Datura</taxon>
    </lineage>
</organism>
<feature type="region of interest" description="Disordered" evidence="1">
    <location>
        <begin position="1"/>
        <end position="29"/>
    </location>
</feature>
<evidence type="ECO:0000313" key="3">
    <source>
        <dbReference type="Proteomes" id="UP000823775"/>
    </source>
</evidence>
<gene>
    <name evidence="2" type="ORF">HAX54_004359</name>
</gene>
<comment type="caution">
    <text evidence="2">The sequence shown here is derived from an EMBL/GenBank/DDBJ whole genome shotgun (WGS) entry which is preliminary data.</text>
</comment>
<protein>
    <submittedName>
        <fullName evidence="2">Uncharacterized protein</fullName>
    </submittedName>
</protein>
<evidence type="ECO:0000313" key="2">
    <source>
        <dbReference type="EMBL" id="MCD7467103.1"/>
    </source>
</evidence>
<dbReference type="EMBL" id="JACEIK010001200">
    <property type="protein sequence ID" value="MCD7467103.1"/>
    <property type="molecule type" value="Genomic_DNA"/>
</dbReference>
<accession>A0ABS8T866</accession>
<dbReference type="Proteomes" id="UP000823775">
    <property type="component" value="Unassembled WGS sequence"/>
</dbReference>
<proteinExistence type="predicted"/>
<keyword evidence="3" id="KW-1185">Reference proteome</keyword>
<evidence type="ECO:0000256" key="1">
    <source>
        <dbReference type="SAM" id="MobiDB-lite"/>
    </source>
</evidence>
<reference evidence="2 3" key="1">
    <citation type="journal article" date="2021" name="BMC Genomics">
        <title>Datura genome reveals duplications of psychoactive alkaloid biosynthetic genes and high mutation rate following tissue culture.</title>
        <authorList>
            <person name="Rajewski A."/>
            <person name="Carter-House D."/>
            <person name="Stajich J."/>
            <person name="Litt A."/>
        </authorList>
    </citation>
    <scope>NUCLEOTIDE SEQUENCE [LARGE SCALE GENOMIC DNA]</scope>
    <source>
        <strain evidence="2">AR-01</strain>
    </source>
</reference>
<sequence>MSGGRGRPAPSKVSEQPRRSPHRVSRPGVSHWPVPCQLLKCRVARAIVAGGLLPRVCHSAGRELLRACCSVGTRLPRACHSAEKMGSLCLA</sequence>
<name>A0ABS8T866_DATST</name>